<dbReference type="EMBL" id="AONB01000010">
    <property type="protein sequence ID" value="EXJ10810.1"/>
    <property type="molecule type" value="Genomic_DNA"/>
</dbReference>
<dbReference type="Gene3D" id="1.10.10.2910">
    <property type="match status" value="1"/>
</dbReference>
<name>W9VJU5_9GAMM</name>
<dbReference type="PATRIC" id="fig|1229521.3.peg.2210"/>
<dbReference type="SUPFAM" id="SSF47413">
    <property type="entry name" value="lambda repressor-like DNA-binding domains"/>
    <property type="match status" value="1"/>
</dbReference>
<dbReference type="STRING" id="1229521.D791_02175"/>
<evidence type="ECO:0000313" key="3">
    <source>
        <dbReference type="Proteomes" id="UP000019464"/>
    </source>
</evidence>
<dbReference type="GO" id="GO:0003677">
    <property type="term" value="F:DNA binding"/>
    <property type="evidence" value="ECO:0007669"/>
    <property type="project" value="InterPro"/>
</dbReference>
<reference evidence="3" key="1">
    <citation type="submission" date="2012-11" db="EMBL/GenBank/DDBJ databases">
        <authorList>
            <person name="Singh A."/>
            <person name="Pinnaka A.K."/>
            <person name="Vaidya B."/>
        </authorList>
    </citation>
    <scope>NUCLEOTIDE SEQUENCE [LARGE SCALE GENOMIC DNA]</scope>
    <source>
        <strain evidence="3">AK23</strain>
    </source>
</reference>
<sequence>MATTAKINNRMLTWARERSGTAVHDFAVKCGINEERLRLWEEGKQALTFHQAQMFADKAHVPFGYLFLREPPVEELPLPDLRTLGNQGVNRPSAELLDLIKLTLHRQQWYREYLSKELASPCEVVGRVRTETAVPAIVNDMRELLGVPAHPQRGSWEEYYRDLVQRIETLGILVMREASLGHHTRPLSVEEFRGFAISDEYAPTIFVNHADAPGARLFTLIHELCHIWMGISGVSDGSESSERESEVKCNAVAAEFLVPESEFRPLWNDKDDWKGNLASLEAYFHVSQWVLVRRALTLGFINIYQYRQFIAEQKALWEARKKKSDGGPSFHKTKNAQISKRFSKAVLSQAFNGQILLREAGQLLGINPAKLKKFADEVRL</sequence>
<organism evidence="2 3">
    <name type="scientific">Nitrincola nitratireducens</name>
    <dbReference type="NCBI Taxonomy" id="1229521"/>
    <lineage>
        <taxon>Bacteria</taxon>
        <taxon>Pseudomonadati</taxon>
        <taxon>Pseudomonadota</taxon>
        <taxon>Gammaproteobacteria</taxon>
        <taxon>Oceanospirillales</taxon>
        <taxon>Oceanospirillaceae</taxon>
        <taxon>Nitrincola</taxon>
    </lineage>
</organism>
<dbReference type="PANTHER" id="PTHR43236:SF2">
    <property type="entry name" value="BLL0069 PROTEIN"/>
    <property type="match status" value="1"/>
</dbReference>
<keyword evidence="3" id="KW-1185">Reference proteome</keyword>
<dbReference type="RefSeq" id="WP_237748589.1">
    <property type="nucleotide sequence ID" value="NZ_AONB01000010.1"/>
</dbReference>
<comment type="caution">
    <text evidence="2">The sequence shown here is derived from an EMBL/GenBank/DDBJ whole genome shotgun (WGS) entry which is preliminary data.</text>
</comment>
<dbReference type="InterPro" id="IPR010359">
    <property type="entry name" value="IrrE_HExxH"/>
</dbReference>
<feature type="domain" description="IrrE N-terminal-like" evidence="1">
    <location>
        <begin position="180"/>
        <end position="294"/>
    </location>
</feature>
<dbReference type="InterPro" id="IPR052345">
    <property type="entry name" value="Rad_response_metalloprotease"/>
</dbReference>
<evidence type="ECO:0000259" key="1">
    <source>
        <dbReference type="Pfam" id="PF06114"/>
    </source>
</evidence>
<proteinExistence type="predicted"/>
<dbReference type="Proteomes" id="UP000019464">
    <property type="component" value="Unassembled WGS sequence"/>
</dbReference>
<dbReference type="Pfam" id="PF06114">
    <property type="entry name" value="Peptidase_M78"/>
    <property type="match status" value="1"/>
</dbReference>
<protein>
    <recommendedName>
        <fullName evidence="1">IrrE N-terminal-like domain-containing protein</fullName>
    </recommendedName>
</protein>
<dbReference type="AlphaFoldDB" id="W9VJU5"/>
<gene>
    <name evidence="2" type="ORF">D791_02175</name>
</gene>
<evidence type="ECO:0000313" key="2">
    <source>
        <dbReference type="EMBL" id="EXJ10810.1"/>
    </source>
</evidence>
<accession>W9VJU5</accession>
<reference evidence="2 3" key="2">
    <citation type="journal article" date="2015" name="Syst. Appl. Microbiol.">
        <title>Nitrincola nitratireducens sp. nov. isolated from a haloalkaline crater lake.</title>
        <authorList>
            <person name="Singh A."/>
            <person name="Vaidya B."/>
            <person name="Tanuku N.R."/>
            <person name="Pinnaka A.K."/>
        </authorList>
    </citation>
    <scope>NUCLEOTIDE SEQUENCE [LARGE SCALE GENOMIC DNA]</scope>
    <source>
        <strain evidence="2 3">AK23</strain>
    </source>
</reference>
<dbReference type="PANTHER" id="PTHR43236">
    <property type="entry name" value="ANTITOXIN HIGA1"/>
    <property type="match status" value="1"/>
</dbReference>
<dbReference type="InterPro" id="IPR010982">
    <property type="entry name" value="Lambda_DNA-bd_dom_sf"/>
</dbReference>